<reference evidence="1 2" key="1">
    <citation type="submission" date="2016-10" db="EMBL/GenBank/DDBJ databases">
        <title>Genome sequence of Mycobacterium talmonii.</title>
        <authorList>
            <person name="Greninger A.L."/>
            <person name="Elliott B."/>
            <person name="Vasireddy S."/>
            <person name="Vasireddy R."/>
        </authorList>
    </citation>
    <scope>NUCLEOTIDE SEQUENCE [LARGE SCALE GENOMIC DNA]</scope>
    <source>
        <strain evidence="2">NE-TNMC-100812</strain>
    </source>
</reference>
<protein>
    <submittedName>
        <fullName evidence="1">Uncharacterized protein</fullName>
    </submittedName>
</protein>
<dbReference type="AlphaFoldDB" id="A0A1S1NSR6"/>
<dbReference type="Proteomes" id="UP000179734">
    <property type="component" value="Unassembled WGS sequence"/>
</dbReference>
<dbReference type="SUPFAM" id="SSF51679">
    <property type="entry name" value="Bacterial luciferase-like"/>
    <property type="match status" value="1"/>
</dbReference>
<dbReference type="GO" id="GO:0016705">
    <property type="term" value="F:oxidoreductase activity, acting on paired donors, with incorporation or reduction of molecular oxygen"/>
    <property type="evidence" value="ECO:0007669"/>
    <property type="project" value="InterPro"/>
</dbReference>
<evidence type="ECO:0000313" key="1">
    <source>
        <dbReference type="EMBL" id="OHV06912.1"/>
    </source>
</evidence>
<accession>A0A1S1NSR6</accession>
<dbReference type="EMBL" id="MLQM01000001">
    <property type="protein sequence ID" value="OHV06912.1"/>
    <property type="molecule type" value="Genomic_DNA"/>
</dbReference>
<comment type="caution">
    <text evidence="1">The sequence shown here is derived from an EMBL/GenBank/DDBJ whole genome shotgun (WGS) entry which is preliminary data.</text>
</comment>
<dbReference type="InterPro" id="IPR036661">
    <property type="entry name" value="Luciferase-like_sf"/>
</dbReference>
<keyword evidence="2" id="KW-1185">Reference proteome</keyword>
<organism evidence="1 2">
    <name type="scientific">Mycobacterium talmoniae</name>
    <dbReference type="NCBI Taxonomy" id="1858794"/>
    <lineage>
        <taxon>Bacteria</taxon>
        <taxon>Bacillati</taxon>
        <taxon>Actinomycetota</taxon>
        <taxon>Actinomycetes</taxon>
        <taxon>Mycobacteriales</taxon>
        <taxon>Mycobacteriaceae</taxon>
        <taxon>Mycobacterium</taxon>
    </lineage>
</organism>
<evidence type="ECO:0000313" key="2">
    <source>
        <dbReference type="Proteomes" id="UP000179734"/>
    </source>
</evidence>
<sequence>MPHQLEAAGFPADDITKPGSDSFIDAVATHGDVDDIARRLNEHRAAGADHVAIQVLGGWDRLLPTLTDLAGPLGLSANR</sequence>
<gene>
    <name evidence="1" type="ORF">BKN37_00265</name>
</gene>
<name>A0A1S1NSR6_9MYCO</name>
<proteinExistence type="predicted"/>